<dbReference type="EMBL" id="QPMT01000119">
    <property type="protein sequence ID" value="KAF4840740.1"/>
    <property type="molecule type" value="Genomic_DNA"/>
</dbReference>
<feature type="region of interest" description="Disordered" evidence="5">
    <location>
        <begin position="93"/>
        <end position="121"/>
    </location>
</feature>
<accession>A0A9P5EIN2</accession>
<sequence>MSRFTQVLFLAAAATSAVARSPTPRFPYDDNASSYCTWWLNYEGNESCDDILDTNWITIEEFRRWNPSVGAACSGMETERSYCVEAFGEPEPTAVPTPTPTITPTPTTTPGNGITTPQPTQPGMVDNCNRFYFVEAGQNCADIASAHGISLTQFTTWNPSVGGTTCGGLWANVNVCVGILGGTQTSVPPATTTTSAGNGISTPHPTQPGMVNNCDRFYFVQSGDSCAQIASNHGISVTQLATWNNVGGAACGGLWANVYICVRVIGATPTTAVPAPPTTTAPGNGVSTPVPTQPGMVENCDRFYFVESGDTCVAIVSRYGITLAQFTTWNNVVARGPPTDTPQSREEPSVPIVTGTKPTYASACPDPTAYWSACQCFTGIKATTITIVAGAETTTSSIPSSQIISTPLVTTTATPTSDSPSPSCTIGAEFALHIIEEESDLCQNMLLDPYFGPENYDIEGLLQGRHPMGVGTTRYIEFEQQDDSLPINYGGVQGPPGSSLKCNILVHRGYIKATLPGAYEFLISEPPREDVLFVWFGDKAKSGAFNVSNADIIVPNDNGWPYRFFVYFKDASEYIPFRMFWSHGRGRSEFFVGIFPTYPVGLDEDVEPENPVFYSNCSGSKSPAPAWPSWESEDYSGGN</sequence>
<evidence type="ECO:0000256" key="3">
    <source>
        <dbReference type="ARBA" id="ARBA00023026"/>
    </source>
</evidence>
<keyword evidence="1" id="KW-0147">Chitin-binding</keyword>
<feature type="signal peptide" evidence="6">
    <location>
        <begin position="1"/>
        <end position="19"/>
    </location>
</feature>
<feature type="chain" id="PRO_5040441289" evidence="6">
    <location>
        <begin position="20"/>
        <end position="639"/>
    </location>
</feature>
<evidence type="ECO:0000259" key="7">
    <source>
        <dbReference type="PROSITE" id="PS51782"/>
    </source>
</evidence>
<dbReference type="InterPro" id="IPR052210">
    <property type="entry name" value="LysM1-like"/>
</dbReference>
<dbReference type="Gene3D" id="3.10.350.10">
    <property type="entry name" value="LysM domain"/>
    <property type="match status" value="4"/>
</dbReference>
<dbReference type="Pfam" id="PF01476">
    <property type="entry name" value="LysM"/>
    <property type="match status" value="3"/>
</dbReference>
<keyword evidence="9" id="KW-1185">Reference proteome</keyword>
<comment type="caution">
    <text evidence="8">The sequence shown here is derived from an EMBL/GenBank/DDBJ whole genome shotgun (WGS) entry which is preliminary data.</text>
</comment>
<dbReference type="PANTHER" id="PTHR34997:SF2">
    <property type="entry name" value="LYSM DOMAIN-CONTAINING PROTEIN-RELATED"/>
    <property type="match status" value="1"/>
</dbReference>
<feature type="domain" description="LysM" evidence="7">
    <location>
        <begin position="216"/>
        <end position="262"/>
    </location>
</feature>
<reference evidence="8" key="1">
    <citation type="submission" date="2019-06" db="EMBL/GenBank/DDBJ databases">
        <authorList>
            <person name="Gan P."/>
            <person name="Shirasu K."/>
        </authorList>
    </citation>
    <scope>NUCLEOTIDE SEQUENCE [LARGE SCALE GENOMIC DNA]</scope>
    <source>
        <strain evidence="8">CAD2</strain>
    </source>
</reference>
<evidence type="ECO:0000256" key="1">
    <source>
        <dbReference type="ARBA" id="ARBA00022669"/>
    </source>
</evidence>
<dbReference type="PANTHER" id="PTHR34997">
    <property type="entry name" value="AM15"/>
    <property type="match status" value="1"/>
</dbReference>
<feature type="compositionally biased region" description="Low complexity" evidence="5">
    <location>
        <begin position="104"/>
        <end position="121"/>
    </location>
</feature>
<dbReference type="OrthoDB" id="4832921at2759"/>
<dbReference type="CDD" id="cd00118">
    <property type="entry name" value="LysM"/>
    <property type="match status" value="3"/>
</dbReference>
<feature type="region of interest" description="Disordered" evidence="5">
    <location>
        <begin position="618"/>
        <end position="639"/>
    </location>
</feature>
<evidence type="ECO:0000313" key="9">
    <source>
        <dbReference type="Proteomes" id="UP000711996"/>
    </source>
</evidence>
<comment type="similarity">
    <text evidence="4">Belongs to the secreted LysM effector family.</text>
</comment>
<keyword evidence="3" id="KW-0843">Virulence</keyword>
<protein>
    <submittedName>
        <fullName evidence="8">LysM domain-containing protein</fullName>
    </submittedName>
</protein>
<feature type="domain" description="LysM" evidence="7">
    <location>
        <begin position="130"/>
        <end position="177"/>
    </location>
</feature>
<dbReference type="PROSITE" id="PS51782">
    <property type="entry name" value="LYSM"/>
    <property type="match status" value="3"/>
</dbReference>
<dbReference type="AlphaFoldDB" id="A0A9P5EIN2"/>
<feature type="region of interest" description="Disordered" evidence="5">
    <location>
        <begin position="335"/>
        <end position="354"/>
    </location>
</feature>
<feature type="compositionally biased region" description="Pro residues" evidence="5">
    <location>
        <begin position="93"/>
        <end position="103"/>
    </location>
</feature>
<dbReference type="SUPFAM" id="SSF54106">
    <property type="entry name" value="LysM domain"/>
    <property type="match status" value="3"/>
</dbReference>
<evidence type="ECO:0000256" key="5">
    <source>
        <dbReference type="SAM" id="MobiDB-lite"/>
    </source>
</evidence>
<feature type="domain" description="LysM" evidence="7">
    <location>
        <begin position="302"/>
        <end position="350"/>
    </location>
</feature>
<keyword evidence="2 6" id="KW-0732">Signal</keyword>
<dbReference type="GO" id="GO:0008061">
    <property type="term" value="F:chitin binding"/>
    <property type="evidence" value="ECO:0007669"/>
    <property type="project" value="UniProtKB-KW"/>
</dbReference>
<dbReference type="InterPro" id="IPR018392">
    <property type="entry name" value="LysM"/>
</dbReference>
<dbReference type="Proteomes" id="UP000711996">
    <property type="component" value="Unassembled WGS sequence"/>
</dbReference>
<evidence type="ECO:0000256" key="4">
    <source>
        <dbReference type="ARBA" id="ARBA00044955"/>
    </source>
</evidence>
<dbReference type="SMART" id="SM00257">
    <property type="entry name" value="LysM"/>
    <property type="match status" value="3"/>
</dbReference>
<evidence type="ECO:0000256" key="6">
    <source>
        <dbReference type="SAM" id="SignalP"/>
    </source>
</evidence>
<gene>
    <name evidence="8" type="ORF">CGCSCA2_v014997</name>
</gene>
<evidence type="ECO:0000256" key="2">
    <source>
        <dbReference type="ARBA" id="ARBA00022729"/>
    </source>
</evidence>
<organism evidence="8 9">
    <name type="scientific">Colletotrichum siamense</name>
    <name type="common">Anthracnose fungus</name>
    <dbReference type="NCBI Taxonomy" id="690259"/>
    <lineage>
        <taxon>Eukaryota</taxon>
        <taxon>Fungi</taxon>
        <taxon>Dikarya</taxon>
        <taxon>Ascomycota</taxon>
        <taxon>Pezizomycotina</taxon>
        <taxon>Sordariomycetes</taxon>
        <taxon>Hypocreomycetidae</taxon>
        <taxon>Glomerellales</taxon>
        <taxon>Glomerellaceae</taxon>
        <taxon>Colletotrichum</taxon>
        <taxon>Colletotrichum gloeosporioides species complex</taxon>
    </lineage>
</organism>
<evidence type="ECO:0000313" key="8">
    <source>
        <dbReference type="EMBL" id="KAF4840740.1"/>
    </source>
</evidence>
<name>A0A9P5EIN2_COLSI</name>
<dbReference type="InterPro" id="IPR036779">
    <property type="entry name" value="LysM_dom_sf"/>
</dbReference>
<dbReference type="Pfam" id="PF10528">
    <property type="entry name" value="GLEYA"/>
    <property type="match status" value="1"/>
</dbReference>
<dbReference type="InterPro" id="IPR018871">
    <property type="entry name" value="GLEYA_adhesin_domain"/>
</dbReference>
<proteinExistence type="inferred from homology"/>